<proteinExistence type="inferred from homology"/>
<comment type="cofactor">
    <cofactor evidence="1">
        <name>Zn(2+)</name>
        <dbReference type="ChEBI" id="CHEBI:29105"/>
    </cofactor>
</comment>
<dbReference type="KEGG" id="gba:J421_3400"/>
<dbReference type="InterPro" id="IPR001431">
    <property type="entry name" value="Pept_M16_Zn_BS"/>
</dbReference>
<name>W0RKG9_9BACT</name>
<feature type="domain" description="Peptidase M16 N-terminal" evidence="5">
    <location>
        <begin position="28"/>
        <end position="174"/>
    </location>
</feature>
<dbReference type="FunCoup" id="W0RKG9">
    <property type="interactions" value="498"/>
</dbReference>
<evidence type="ECO:0000256" key="1">
    <source>
        <dbReference type="ARBA" id="ARBA00001947"/>
    </source>
</evidence>
<dbReference type="InParanoid" id="W0RKG9"/>
<dbReference type="PROSITE" id="PS00143">
    <property type="entry name" value="INSULINASE"/>
    <property type="match status" value="1"/>
</dbReference>
<dbReference type="GO" id="GO:0006508">
    <property type="term" value="P:proteolysis"/>
    <property type="evidence" value="ECO:0007669"/>
    <property type="project" value="InterPro"/>
</dbReference>
<feature type="region of interest" description="Disordered" evidence="4">
    <location>
        <begin position="225"/>
        <end position="245"/>
    </location>
</feature>
<dbReference type="SUPFAM" id="SSF63411">
    <property type="entry name" value="LuxS/MPP-like metallohydrolase"/>
    <property type="match status" value="2"/>
</dbReference>
<dbReference type="GO" id="GO:0004222">
    <property type="term" value="F:metalloendopeptidase activity"/>
    <property type="evidence" value="ECO:0007669"/>
    <property type="project" value="InterPro"/>
</dbReference>
<dbReference type="PANTHER" id="PTHR11851">
    <property type="entry name" value="METALLOPROTEASE"/>
    <property type="match status" value="1"/>
</dbReference>
<evidence type="ECO:0000256" key="3">
    <source>
        <dbReference type="RuleBase" id="RU004447"/>
    </source>
</evidence>
<comment type="similarity">
    <text evidence="2 3">Belongs to the peptidase M16 family.</text>
</comment>
<evidence type="ECO:0000256" key="2">
    <source>
        <dbReference type="ARBA" id="ARBA00007261"/>
    </source>
</evidence>
<dbReference type="Pfam" id="PF00675">
    <property type="entry name" value="Peptidase_M16"/>
    <property type="match status" value="1"/>
</dbReference>
<dbReference type="STRING" id="861299.J421_3400"/>
<sequence length="428" mass="46985">MAPSLVTPPVGFDVAGLRRTTLDNGLTVLSEEIPGVRSVAFGAFVQAGSIHEPRERMGVSHLLEHMVFKGTPTRTARQLSLEVETLGGSLDAYTTREYTSYQARVLDEHLDVATDVIADLVFRPLLRDADLALERNVVIEEIGMVEDTPDDLVFELHNELLWGSHPYGHAILGTRETVGALGTAELRALHERAYHPGRVVVAAAGRVEHDRLVESLVRSGWDREPRRDATPLATCPPTPQAPAYRHEPDRELTQTHVVFGSTTVPHADPRRYALSLVSMLLGGGMSSRLFQKVREEQGLAYAVHTFQSFHVDTGLHGVYVASAPETARRAADSVREELARLASESLPDEELEAGKRQLKGQITLSLESVTNRMYRAAGVELFGEPFRTLDDALALVERINPEDVRDVCAAFFAPEQQTVLSLGPKAVG</sequence>
<dbReference type="Pfam" id="PF05193">
    <property type="entry name" value="Peptidase_M16_C"/>
    <property type="match status" value="1"/>
</dbReference>
<accession>W0RKG9</accession>
<gene>
    <name evidence="7" type="ORF">J421_3400</name>
</gene>
<dbReference type="eggNOG" id="COG0612">
    <property type="taxonomic scope" value="Bacteria"/>
</dbReference>
<reference evidence="7 8" key="1">
    <citation type="journal article" date="2014" name="Genome Announc.">
        <title>Genome Sequence and Methylome of Soil Bacterium Gemmatirosa kalamazoonensis KBS708T, a Member of the Rarely Cultivated Gemmatimonadetes Phylum.</title>
        <authorList>
            <person name="Debruyn J.M."/>
            <person name="Radosevich M."/>
            <person name="Wommack K.E."/>
            <person name="Polson S.W."/>
            <person name="Hauser L.J."/>
            <person name="Fawaz M.N."/>
            <person name="Korlach J."/>
            <person name="Tsai Y.C."/>
        </authorList>
    </citation>
    <scope>NUCLEOTIDE SEQUENCE [LARGE SCALE GENOMIC DNA]</scope>
    <source>
        <strain evidence="7 8">KBS708</strain>
    </source>
</reference>
<dbReference type="Proteomes" id="UP000019151">
    <property type="component" value="Chromosome"/>
</dbReference>
<dbReference type="InterPro" id="IPR011249">
    <property type="entry name" value="Metalloenz_LuxS/M16"/>
</dbReference>
<dbReference type="AlphaFoldDB" id="W0RKG9"/>
<evidence type="ECO:0000259" key="6">
    <source>
        <dbReference type="Pfam" id="PF05193"/>
    </source>
</evidence>
<dbReference type="HOGENOM" id="CLU_009902_3_0_0"/>
<evidence type="ECO:0000313" key="7">
    <source>
        <dbReference type="EMBL" id="AHG90937.1"/>
    </source>
</evidence>
<feature type="domain" description="Peptidase M16 C-terminal" evidence="6">
    <location>
        <begin position="184"/>
        <end position="358"/>
    </location>
</feature>
<dbReference type="InterPro" id="IPR050361">
    <property type="entry name" value="MPP/UQCRC_Complex"/>
</dbReference>
<dbReference type="GO" id="GO:0046872">
    <property type="term" value="F:metal ion binding"/>
    <property type="evidence" value="ECO:0007669"/>
    <property type="project" value="InterPro"/>
</dbReference>
<dbReference type="PANTHER" id="PTHR11851:SF49">
    <property type="entry name" value="MITOCHONDRIAL-PROCESSING PEPTIDASE SUBUNIT ALPHA"/>
    <property type="match status" value="1"/>
</dbReference>
<organism evidence="7 8">
    <name type="scientific">Gemmatirosa kalamazoonensis</name>
    <dbReference type="NCBI Taxonomy" id="861299"/>
    <lineage>
        <taxon>Bacteria</taxon>
        <taxon>Pseudomonadati</taxon>
        <taxon>Gemmatimonadota</taxon>
        <taxon>Gemmatimonadia</taxon>
        <taxon>Gemmatimonadales</taxon>
        <taxon>Gemmatimonadaceae</taxon>
        <taxon>Gemmatirosa</taxon>
    </lineage>
</organism>
<protein>
    <submittedName>
        <fullName evidence="7">Peptidase M16 domain protein</fullName>
    </submittedName>
</protein>
<evidence type="ECO:0000256" key="4">
    <source>
        <dbReference type="SAM" id="MobiDB-lite"/>
    </source>
</evidence>
<dbReference type="Gene3D" id="3.30.830.10">
    <property type="entry name" value="Metalloenzyme, LuxS/M16 peptidase-like"/>
    <property type="match status" value="2"/>
</dbReference>
<dbReference type="EMBL" id="CP007128">
    <property type="protein sequence ID" value="AHG90937.1"/>
    <property type="molecule type" value="Genomic_DNA"/>
</dbReference>
<evidence type="ECO:0000259" key="5">
    <source>
        <dbReference type="Pfam" id="PF00675"/>
    </source>
</evidence>
<dbReference type="InterPro" id="IPR007863">
    <property type="entry name" value="Peptidase_M16_C"/>
</dbReference>
<keyword evidence="8" id="KW-1185">Reference proteome</keyword>
<dbReference type="InterPro" id="IPR011765">
    <property type="entry name" value="Pept_M16_N"/>
</dbReference>
<evidence type="ECO:0000313" key="8">
    <source>
        <dbReference type="Proteomes" id="UP000019151"/>
    </source>
</evidence>